<evidence type="ECO:0000313" key="5">
    <source>
        <dbReference type="Proteomes" id="UP000009168"/>
    </source>
</evidence>
<feature type="domain" description="BEACH" evidence="2">
    <location>
        <begin position="1789"/>
        <end position="2081"/>
    </location>
</feature>
<dbReference type="PROSITE" id="PS51783">
    <property type="entry name" value="PH_BEACH"/>
    <property type="match status" value="1"/>
</dbReference>
<dbReference type="SMART" id="SM01026">
    <property type="entry name" value="Beach"/>
    <property type="match status" value="1"/>
</dbReference>
<dbReference type="InterPro" id="IPR036372">
    <property type="entry name" value="BEACH_dom_sf"/>
</dbReference>
<dbReference type="OrthoDB" id="313252at2759"/>
<dbReference type="InterPro" id="IPR023362">
    <property type="entry name" value="PH-BEACH_dom"/>
</dbReference>
<dbReference type="InterPro" id="IPR050865">
    <property type="entry name" value="BEACH_Domain"/>
</dbReference>
<dbReference type="SMART" id="SM00320">
    <property type="entry name" value="WD40"/>
    <property type="match status" value="2"/>
</dbReference>
<gene>
    <name evidence="4" type="ORF">TTHERM_00046960</name>
</gene>
<name>Q23DJ5_TETTS</name>
<feature type="region of interest" description="Disordered" evidence="1">
    <location>
        <begin position="2081"/>
        <end position="2100"/>
    </location>
</feature>
<reference evidence="5" key="1">
    <citation type="journal article" date="2006" name="PLoS Biol.">
        <title>Macronuclear genome sequence of the ciliate Tetrahymena thermophila, a model eukaryote.</title>
        <authorList>
            <person name="Eisen J.A."/>
            <person name="Coyne R.S."/>
            <person name="Wu M."/>
            <person name="Wu D."/>
            <person name="Thiagarajan M."/>
            <person name="Wortman J.R."/>
            <person name="Badger J.H."/>
            <person name="Ren Q."/>
            <person name="Amedeo P."/>
            <person name="Jones K.M."/>
            <person name="Tallon L.J."/>
            <person name="Delcher A.L."/>
            <person name="Salzberg S.L."/>
            <person name="Silva J.C."/>
            <person name="Haas B.J."/>
            <person name="Majoros W.H."/>
            <person name="Farzad M."/>
            <person name="Carlton J.M."/>
            <person name="Smith R.K. Jr."/>
            <person name="Garg J."/>
            <person name="Pearlman R.E."/>
            <person name="Karrer K.M."/>
            <person name="Sun L."/>
            <person name="Manning G."/>
            <person name="Elde N.C."/>
            <person name="Turkewitz A.P."/>
            <person name="Asai D.J."/>
            <person name="Wilkes D.E."/>
            <person name="Wang Y."/>
            <person name="Cai H."/>
            <person name="Collins K."/>
            <person name="Stewart B.A."/>
            <person name="Lee S.R."/>
            <person name="Wilamowska K."/>
            <person name="Weinberg Z."/>
            <person name="Ruzzo W.L."/>
            <person name="Wloga D."/>
            <person name="Gaertig J."/>
            <person name="Frankel J."/>
            <person name="Tsao C.-C."/>
            <person name="Gorovsky M.A."/>
            <person name="Keeling P.J."/>
            <person name="Waller R.F."/>
            <person name="Patron N.J."/>
            <person name="Cherry J.M."/>
            <person name="Stover N.A."/>
            <person name="Krieger C.J."/>
            <person name="del Toro C."/>
            <person name="Ryder H.F."/>
            <person name="Williamson S.C."/>
            <person name="Barbeau R.A."/>
            <person name="Hamilton E.P."/>
            <person name="Orias E."/>
        </authorList>
    </citation>
    <scope>NUCLEOTIDE SEQUENCE [LARGE SCALE GENOMIC DNA]</scope>
    <source>
        <strain evidence="5">SB210</strain>
    </source>
</reference>
<proteinExistence type="predicted"/>
<dbReference type="InterPro" id="IPR015943">
    <property type="entry name" value="WD40/YVTN_repeat-like_dom_sf"/>
</dbReference>
<accession>Q23DJ5</accession>
<dbReference type="PROSITE" id="PS50197">
    <property type="entry name" value="BEACH"/>
    <property type="match status" value="1"/>
</dbReference>
<dbReference type="GeneID" id="7844983"/>
<dbReference type="PANTHER" id="PTHR13743:SF112">
    <property type="entry name" value="BEACH DOMAIN-CONTAINING PROTEIN"/>
    <property type="match status" value="1"/>
</dbReference>
<dbReference type="InParanoid" id="Q23DJ5"/>
<evidence type="ECO:0000313" key="4">
    <source>
        <dbReference type="EMBL" id="EAR94385.3"/>
    </source>
</evidence>
<protein>
    <submittedName>
        <fullName evidence="4">Beige/BEACH domain protein</fullName>
    </submittedName>
</protein>
<feature type="domain" description="BEACH-type PH" evidence="3">
    <location>
        <begin position="1664"/>
        <end position="1773"/>
    </location>
</feature>
<evidence type="ECO:0000259" key="3">
    <source>
        <dbReference type="PROSITE" id="PS51783"/>
    </source>
</evidence>
<dbReference type="InterPro" id="IPR000409">
    <property type="entry name" value="BEACH_dom"/>
</dbReference>
<evidence type="ECO:0000256" key="1">
    <source>
        <dbReference type="SAM" id="MobiDB-lite"/>
    </source>
</evidence>
<dbReference type="Pfam" id="PF02138">
    <property type="entry name" value="Beach"/>
    <property type="match status" value="1"/>
</dbReference>
<organism evidence="4 5">
    <name type="scientific">Tetrahymena thermophila (strain SB210)</name>
    <dbReference type="NCBI Taxonomy" id="312017"/>
    <lineage>
        <taxon>Eukaryota</taxon>
        <taxon>Sar</taxon>
        <taxon>Alveolata</taxon>
        <taxon>Ciliophora</taxon>
        <taxon>Intramacronucleata</taxon>
        <taxon>Oligohymenophorea</taxon>
        <taxon>Hymenostomatida</taxon>
        <taxon>Tetrahymenina</taxon>
        <taxon>Tetrahymenidae</taxon>
        <taxon>Tetrahymena</taxon>
    </lineage>
</organism>
<dbReference type="Proteomes" id="UP000009168">
    <property type="component" value="Unassembled WGS sequence"/>
</dbReference>
<sequence>MIGGIHTSGQRIVLDDQSEQQEVLQSEQYEIPNQNLISELFLDTNLGTTASFFQKNKIIINPTAFWNILNKINKYESQYQIDFLAQIKEILIRVQTNSTLVLQKNEKGEYFKAKNILDELIEMVLMSSNQGKEQIKKEILTIIQIMMKYNNITKQNLQNLFSKVTENFYSGFIEGNLILTSLEILHSIFNQQMPITSEPHNFFYFNGLRSGIEVVKSQWTFSKGVTFCFWVYPQILDEECSIKLKQQIIYVQCEKKEFEFFVNEHAQLYYQYTDKQDKREPVYIIDLNVMHWQFLVIQISLVKNHFGSDKYQVNIIHDNEKVSMVSIDFPRIKAGQQIDKMAFFRNFIGRCSSILVFRGGSSESDNISNYGILFKNYKYGIETEHQLADLSKIIGPLFNKKEIFYLPMRSSKKYVYEICFEQIGILSINSGVFCKESNFMCLQHFCGLNSLIPFFYLMRFCSSKKRQDILNSAFSLINTLFKQDKFKCQEEALNLNFFLVLSQMMNETNLKYISKQTIEHIAEIRWNIGSNLKQEMFSKFIWNINLINVEDAEVFELYYKFVQAIYIEDFNHHSKLFSISDIIEFIIEKVEPKNQICCQDHFPKEENNVLSLNKNQSSAISNEFSNSLVLQSHQSSQQLKFITQYDKKLSILMNLIEKVLYASKGNLSGDIYHLIKCLTLNLTPCFYRNLLKLLINLIQQDDKDKRIFLKKFFEYQGIYSVLFTLSRCACPTVKTLCVKLISEIARMEYVQMNSSSLFKGAFDYENELGALISYSLQFTFLSERPQGYKGVKIYEDFEIIDDFDVQEPQIQIQNNHFDVFKSNINDQIKELEDSQANSFEIQKTNVDEVAATEIKQSSQNLKTIYTDEQQSSEILDIKDQNKIEIASQKKNQQPNKAQENNKNSLNNNNKMEENVGSPSQQIHFHPLYVSIIEWVLNKEASPQLKDMIMVEEQDQIQSIEAFLLLIQFFDLCDEVLQQDIIVDIYFLIKHNPRNRQIFIESKEFQHWVVKILFRSLCEQMKSKLNENSQDTKIFENQWNMAIKIISRSYSHGLTNMPNLGENLNELVGLIKNVTNNTTGYPFYIIEYVGKLLLRLIFQSILDNISDDIKNQGEFSKTHLQKNMKWFINLTFSFIFSESYQITNPPFEFDFYNENSKNFTFLEEIYLNLPAFPRTFGPCLWVDAPLIFKIMESYSNLFRKYCINNDLLLSFFAPEQSLHMDNLYQILFDKQQNIVGNTHAHRKSSNNGMSENEVFGQIQNGLIQSQTFQNKMIQFDEEYCFVQQLFFIVSSLGEFLIKSFQCSEEQLKTVFLFLENMIKVSSICCENSREVQKSEEEIKQIRLFFQFALSFYYNMYRYLQREGNEMASMIEQSIHNIMQILFYVMDKTCKYNGYGRLLIDVFQNHLFDQNNQSLLTEEMIKKYTFDNMNELDQLIFTDEWQYALIENCQYKFPDSAKIRLQFEFVRNQECFNIQEEFEKVMKKRKEIRKNFDYEKYNIISVNNSKDQQRKTYFVDKDERIVRQAKYVWYNIWKKNRSYAGLWKHPNFKAQIDQKFSPEIYEYQKMEKPSLFYYKMSKYMTKQKIRPLLKIKLVEPKYVVEFEKKKLDKQLQRRKLRLLQYDINNPSQQGPQSPSNSQSNQLFKEKKSGGFNLLKQIKNLYQVKNTKEEIEWFTVRCQWIKSLTIRIGMVKIDSLNISFYFDTIEQKETHLSMVNHSIPDNRPLSKSWPLQMVKYYMRKRFVHRKTAIELYMYDGSTVLFNFPDKDLDAVIEKLQQIRKKELQNKPSFGLVEKQRVLDKQKQIKKWISRQKSNLEYLMILNFFAGRSYRDLTQYPVMPWIWVKFDNQTINLNDQTLYRNFSKTMGALGNAERTEQFRQKLETTDHFNPVPPYNFGTHYSSPAIIFQFLLRIKPYSTGAWYLQAQRFDIPDRLFFSLFETFKNVTEEMSDVRELIPEFFYLPELFLNLEKHDFGIMQSKERVHNVDLPPWCNQDPYLFIYNHRLGLEGEIVSRNLHQWIDLIFGCKSRGKEAEQNLNKFYYLTYEDEFNIDDVKDEKERIGYESQIIHFGQCPAQLLTTPHPCRIQNQSNNQHNNSSIISNNTSSQVVQPSSQTLIQTAINFVGSPQISSQSYSNPVALNQQLFVDKSAQLQFYRAFPKEQKEDKGQSPDSYKFCDLRSRSIIQIYQIEVSKFLALRKNGEVSVIKLQQAVEEKYYPFKQNVVSDKQLELDMNKNEKIHNLDQSCQFRVPPTIFLNQGKYLLTGGLWGGRICLYSTENEKLIKEFKHIHNWTVTAMDFDPKSYTLVTGSKAGDVCIIKMSSDYQNFIEFEQYYDHKGEVTNIHINYEFRCVATASVDGSIFIYNIFNKKVQRQFNHPKGLPIHKVCITTRPLYAIIFFSERDCTFYSYSINGQLLSTYYEDSTSVINPLIIQDSSLLDQLVYINYQTQKLKILEAPYLKERSSVNKPYDVPNAVWWQPSQDKKFIICGSEDGNVFFIIDPKVLEATVCKALNQFV</sequence>
<dbReference type="EMBL" id="GG662712">
    <property type="protein sequence ID" value="EAR94385.3"/>
    <property type="molecule type" value="Genomic_DNA"/>
</dbReference>
<dbReference type="InterPro" id="IPR001680">
    <property type="entry name" value="WD40_rpt"/>
</dbReference>
<dbReference type="Gene3D" id="2.30.29.30">
    <property type="entry name" value="Pleckstrin-homology domain (PH domain)/Phosphotyrosine-binding domain (PTB)"/>
    <property type="match status" value="1"/>
</dbReference>
<dbReference type="PANTHER" id="PTHR13743">
    <property type="entry name" value="BEIGE/BEACH-RELATED"/>
    <property type="match status" value="1"/>
</dbReference>
<feature type="compositionally biased region" description="Low complexity" evidence="1">
    <location>
        <begin position="2082"/>
        <end position="2100"/>
    </location>
</feature>
<dbReference type="Gene3D" id="2.130.10.10">
    <property type="entry name" value="YVTN repeat-like/Quinoprotein amine dehydrogenase"/>
    <property type="match status" value="1"/>
</dbReference>
<dbReference type="HOGENOM" id="CLU_001256_0_0_1"/>
<dbReference type="RefSeq" id="XP_001014691.3">
    <property type="nucleotide sequence ID" value="XM_001014691.3"/>
</dbReference>
<dbReference type="eggNOG" id="KOG1787">
    <property type="taxonomic scope" value="Eukaryota"/>
</dbReference>
<dbReference type="Gene3D" id="1.10.1540.10">
    <property type="entry name" value="BEACH domain"/>
    <property type="match status" value="1"/>
</dbReference>
<dbReference type="InterPro" id="IPR036322">
    <property type="entry name" value="WD40_repeat_dom_sf"/>
</dbReference>
<evidence type="ECO:0000259" key="2">
    <source>
        <dbReference type="PROSITE" id="PS50197"/>
    </source>
</evidence>
<dbReference type="Pfam" id="PF14844">
    <property type="entry name" value="PH_BEACH"/>
    <property type="match status" value="1"/>
</dbReference>
<dbReference type="SUPFAM" id="SSF81837">
    <property type="entry name" value="BEACH domain"/>
    <property type="match status" value="1"/>
</dbReference>
<dbReference type="KEGG" id="tet:TTHERM_00046960"/>
<dbReference type="CDD" id="cd06071">
    <property type="entry name" value="Beach"/>
    <property type="match status" value="1"/>
</dbReference>
<feature type="region of interest" description="Disordered" evidence="1">
    <location>
        <begin position="887"/>
        <end position="917"/>
    </location>
</feature>
<dbReference type="InterPro" id="IPR011993">
    <property type="entry name" value="PH-like_dom_sf"/>
</dbReference>
<feature type="compositionally biased region" description="Low complexity" evidence="1">
    <location>
        <begin position="895"/>
        <end position="909"/>
    </location>
</feature>
<dbReference type="SUPFAM" id="SSF50729">
    <property type="entry name" value="PH domain-like"/>
    <property type="match status" value="1"/>
</dbReference>
<keyword evidence="5" id="KW-1185">Reference proteome</keyword>
<dbReference type="SUPFAM" id="SSF50978">
    <property type="entry name" value="WD40 repeat-like"/>
    <property type="match status" value="1"/>
</dbReference>